<proteinExistence type="evidence at transcript level"/>
<dbReference type="EMBL" id="KC465245">
    <property type="protein sequence ID" value="AGI96387.1"/>
    <property type="molecule type" value="mRNA"/>
</dbReference>
<protein>
    <submittedName>
        <fullName evidence="1">Dehydration responsive element-binding protein</fullName>
    </submittedName>
</protein>
<feature type="non-terminal residue" evidence="1">
    <location>
        <position position="45"/>
    </location>
</feature>
<sequence length="45" mass="5407">MLVKSHHKGDGFPFPLRYMARWKERKVLPNRAVKLCFRTRKVPPN</sequence>
<evidence type="ECO:0000313" key="1">
    <source>
        <dbReference type="EMBL" id="AGI96387.1"/>
    </source>
</evidence>
<name>M9T013_COCNU</name>
<accession>M9T013</accession>
<organism evidence="1">
    <name type="scientific">Cocos nucifera</name>
    <name type="common">Coconut palm</name>
    <dbReference type="NCBI Taxonomy" id="13894"/>
    <lineage>
        <taxon>Eukaryota</taxon>
        <taxon>Viridiplantae</taxon>
        <taxon>Streptophyta</taxon>
        <taxon>Embryophyta</taxon>
        <taxon>Tracheophyta</taxon>
        <taxon>Spermatophyta</taxon>
        <taxon>Magnoliopsida</taxon>
        <taxon>Liliopsida</taxon>
        <taxon>Arecaceae</taxon>
        <taxon>Arecoideae</taxon>
        <taxon>Cocoseae</taxon>
        <taxon>Attaleinae</taxon>
        <taxon>Cocos</taxon>
    </lineage>
</organism>
<reference evidence="1" key="1">
    <citation type="submission" date="2013-01" db="EMBL/GenBank/DDBJ databases">
        <authorList>
            <person name="Rachana K.E."/>
            <person name="Anil P."/>
            <person name="Fayas T.P."/>
            <person name="Rajesh M.K."/>
        </authorList>
    </citation>
    <scope>NUCLEOTIDE SEQUENCE</scope>
</reference>
<dbReference type="AlphaFoldDB" id="M9T013"/>